<accession>A0A0B7GWM0</accession>
<reference evidence="2" key="1">
    <citation type="submission" date="2015-01" db="EMBL/GenBank/DDBJ databases">
        <authorList>
            <person name="Manzoor Shahid"/>
            <person name="Zubair Saima"/>
        </authorList>
    </citation>
    <scope>NUCLEOTIDE SEQUENCE [LARGE SCALE GENOMIC DNA]</scope>
    <source>
        <strain evidence="2">V1</strain>
    </source>
</reference>
<evidence type="ECO:0000313" key="1">
    <source>
        <dbReference type="EMBL" id="CEM62923.1"/>
    </source>
</evidence>
<proteinExistence type="predicted"/>
<evidence type="ECO:0000313" key="2">
    <source>
        <dbReference type="Proteomes" id="UP000042527"/>
    </source>
</evidence>
<dbReference type="AlphaFoldDB" id="A0A0B7GWM0"/>
<dbReference type="EMBL" id="CDNC01000046">
    <property type="protein sequence ID" value="CEM62923.1"/>
    <property type="molecule type" value="Genomic_DNA"/>
</dbReference>
<sequence length="61" mass="7107">MNKNLRTLVVWKNQSETIKNNDLLGYCECEIKTNENGERIFKFIGCCVGFDISVFKIYLNV</sequence>
<protein>
    <submittedName>
        <fullName evidence="1">Uncharacterized protein</fullName>
    </submittedName>
</protein>
<organism evidence="1 2">
    <name type="scientific">Treponema phagedenis</name>
    <dbReference type="NCBI Taxonomy" id="162"/>
    <lineage>
        <taxon>Bacteria</taxon>
        <taxon>Pseudomonadati</taxon>
        <taxon>Spirochaetota</taxon>
        <taxon>Spirochaetia</taxon>
        <taxon>Spirochaetales</taxon>
        <taxon>Treponemataceae</taxon>
        <taxon>Treponema</taxon>
    </lineage>
</organism>
<keyword evidence="2" id="KW-1185">Reference proteome</keyword>
<name>A0A0B7GWM0_TREPH</name>
<gene>
    <name evidence="1" type="ORF">TPHV1_500033</name>
</gene>
<dbReference type="Proteomes" id="UP000042527">
    <property type="component" value="Unassembled WGS sequence"/>
</dbReference>